<dbReference type="RefSeq" id="XP_070880891.1">
    <property type="nucleotide sequence ID" value="XM_071030525.1"/>
</dbReference>
<proteinExistence type="predicted"/>
<dbReference type="Proteomes" id="UP001610432">
    <property type="component" value="Unassembled WGS sequence"/>
</dbReference>
<evidence type="ECO:0000313" key="1">
    <source>
        <dbReference type="EMBL" id="KAL2860997.1"/>
    </source>
</evidence>
<organism evidence="1 2">
    <name type="scientific">Aspergillus lucknowensis</name>
    <dbReference type="NCBI Taxonomy" id="176173"/>
    <lineage>
        <taxon>Eukaryota</taxon>
        <taxon>Fungi</taxon>
        <taxon>Dikarya</taxon>
        <taxon>Ascomycota</taxon>
        <taxon>Pezizomycotina</taxon>
        <taxon>Eurotiomycetes</taxon>
        <taxon>Eurotiomycetidae</taxon>
        <taxon>Eurotiales</taxon>
        <taxon>Aspergillaceae</taxon>
        <taxon>Aspergillus</taxon>
        <taxon>Aspergillus subgen. Nidulantes</taxon>
    </lineage>
</organism>
<gene>
    <name evidence="1" type="ORF">BJX67DRAFT_367414</name>
</gene>
<comment type="caution">
    <text evidence="1">The sequence shown here is derived from an EMBL/GenBank/DDBJ whole genome shotgun (WGS) entry which is preliminary data.</text>
</comment>
<feature type="non-terminal residue" evidence="1">
    <location>
        <position position="1"/>
    </location>
</feature>
<protein>
    <recommendedName>
        <fullName evidence="3">Actin</fullName>
    </recommendedName>
</protein>
<name>A0ABR4LC52_9EURO</name>
<evidence type="ECO:0008006" key="3">
    <source>
        <dbReference type="Google" id="ProtNLM"/>
    </source>
</evidence>
<keyword evidence="2" id="KW-1185">Reference proteome</keyword>
<dbReference type="GeneID" id="98145597"/>
<reference evidence="1 2" key="1">
    <citation type="submission" date="2024-07" db="EMBL/GenBank/DDBJ databases">
        <title>Section-level genome sequencing and comparative genomics of Aspergillus sections Usti and Cavernicolus.</title>
        <authorList>
            <consortium name="Lawrence Berkeley National Laboratory"/>
            <person name="Nybo J.L."/>
            <person name="Vesth T.C."/>
            <person name="Theobald S."/>
            <person name="Frisvad J.C."/>
            <person name="Larsen T.O."/>
            <person name="Kjaerboelling I."/>
            <person name="Rothschild-Mancinelli K."/>
            <person name="Lyhne E.K."/>
            <person name="Kogle M.E."/>
            <person name="Barry K."/>
            <person name="Clum A."/>
            <person name="Na H."/>
            <person name="Ledsgaard L."/>
            <person name="Lin J."/>
            <person name="Lipzen A."/>
            <person name="Kuo A."/>
            <person name="Riley R."/>
            <person name="Mondo S."/>
            <person name="Labutti K."/>
            <person name="Haridas S."/>
            <person name="Pangalinan J."/>
            <person name="Salamov A.A."/>
            <person name="Simmons B.A."/>
            <person name="Magnuson J.K."/>
            <person name="Chen J."/>
            <person name="Drula E."/>
            <person name="Henrissat B."/>
            <person name="Wiebenga A."/>
            <person name="Lubbers R.J."/>
            <person name="Gomes A.C."/>
            <person name="Macurrencykelacurrency M.R."/>
            <person name="Stajich J."/>
            <person name="Grigoriev I.V."/>
            <person name="Mortensen U.H."/>
            <person name="De Vries R.P."/>
            <person name="Baker S.E."/>
            <person name="Andersen M.R."/>
        </authorList>
    </citation>
    <scope>NUCLEOTIDE SEQUENCE [LARGE SCALE GENOMIC DNA]</scope>
    <source>
        <strain evidence="1 2">CBS 449.75</strain>
    </source>
</reference>
<sequence>IPPLAPSGIPWSAIPRRFGQSPSPGMAGFWPRALAIKPSSSGIPPLAPSSIP</sequence>
<accession>A0ABR4LC52</accession>
<dbReference type="EMBL" id="JBFXLQ010000077">
    <property type="protein sequence ID" value="KAL2860997.1"/>
    <property type="molecule type" value="Genomic_DNA"/>
</dbReference>
<evidence type="ECO:0000313" key="2">
    <source>
        <dbReference type="Proteomes" id="UP001610432"/>
    </source>
</evidence>